<keyword evidence="11" id="KW-1185">Reference proteome</keyword>
<dbReference type="GO" id="GO:0034451">
    <property type="term" value="C:centriolar satellite"/>
    <property type="evidence" value="ECO:0007669"/>
    <property type="project" value="TreeGrafter"/>
</dbReference>
<feature type="coiled-coil region" evidence="8">
    <location>
        <begin position="465"/>
        <end position="513"/>
    </location>
</feature>
<keyword evidence="4" id="KW-0970">Cilium biogenesis/degradation</keyword>
<feature type="region of interest" description="Disordered" evidence="9">
    <location>
        <begin position="1232"/>
        <end position="1268"/>
    </location>
</feature>
<keyword evidence="3" id="KW-0963">Cytoplasm</keyword>
<dbReference type="GO" id="GO:0035869">
    <property type="term" value="C:ciliary transition zone"/>
    <property type="evidence" value="ECO:0007669"/>
    <property type="project" value="TreeGrafter"/>
</dbReference>
<feature type="coiled-coil region" evidence="8">
    <location>
        <begin position="1141"/>
        <end position="1175"/>
    </location>
</feature>
<feature type="compositionally biased region" description="Basic and acidic residues" evidence="9">
    <location>
        <begin position="278"/>
        <end position="294"/>
    </location>
</feature>
<feature type="coiled-coil region" evidence="8">
    <location>
        <begin position="842"/>
        <end position="897"/>
    </location>
</feature>
<gene>
    <name evidence="10" type="ORF">FF38_12871</name>
</gene>
<keyword evidence="5 8" id="KW-0175">Coiled coil</keyword>
<dbReference type="PANTHER" id="PTHR18879">
    <property type="entry name" value="CENTROSOMAL PROTEIN OF 290 KDA"/>
    <property type="match status" value="1"/>
</dbReference>
<comment type="caution">
    <text evidence="10">The sequence shown here is derived from an EMBL/GenBank/DDBJ whole genome shotgun (WGS) entry which is preliminary data.</text>
</comment>
<feature type="compositionally biased region" description="Polar residues" evidence="9">
    <location>
        <begin position="1851"/>
        <end position="1870"/>
    </location>
</feature>
<evidence type="ECO:0000256" key="8">
    <source>
        <dbReference type="SAM" id="Coils"/>
    </source>
</evidence>
<keyword evidence="6" id="KW-0206">Cytoskeleton</keyword>
<feature type="compositionally biased region" description="Polar residues" evidence="9">
    <location>
        <begin position="1257"/>
        <end position="1268"/>
    </location>
</feature>
<dbReference type="GO" id="GO:0097711">
    <property type="term" value="P:ciliary basal body-plasma membrane docking"/>
    <property type="evidence" value="ECO:0007669"/>
    <property type="project" value="TreeGrafter"/>
</dbReference>
<feature type="region of interest" description="Disordered" evidence="9">
    <location>
        <begin position="1376"/>
        <end position="1406"/>
    </location>
</feature>
<feature type="coiled-coil region" evidence="8">
    <location>
        <begin position="1326"/>
        <end position="1376"/>
    </location>
</feature>
<feature type="region of interest" description="Disordered" evidence="9">
    <location>
        <begin position="278"/>
        <end position="301"/>
    </location>
</feature>
<accession>A0A0L0C088</accession>
<feature type="region of interest" description="Disordered" evidence="9">
    <location>
        <begin position="1837"/>
        <end position="1872"/>
    </location>
</feature>
<feature type="compositionally biased region" description="Low complexity" evidence="9">
    <location>
        <begin position="1393"/>
        <end position="1406"/>
    </location>
</feature>
<evidence type="ECO:0000313" key="10">
    <source>
        <dbReference type="EMBL" id="KNC25698.1"/>
    </source>
</evidence>
<protein>
    <recommendedName>
        <fullName evidence="12">Centrosomal protein cep290</fullName>
    </recommendedName>
</protein>
<dbReference type="GO" id="GO:1905515">
    <property type="term" value="P:non-motile cilium assembly"/>
    <property type="evidence" value="ECO:0007669"/>
    <property type="project" value="TreeGrafter"/>
</dbReference>
<evidence type="ECO:0000256" key="7">
    <source>
        <dbReference type="ARBA" id="ARBA00023273"/>
    </source>
</evidence>
<dbReference type="InterPro" id="IPR026201">
    <property type="entry name" value="Cep290"/>
</dbReference>
<feature type="coiled-coil region" evidence="8">
    <location>
        <begin position="1575"/>
        <end position="1630"/>
    </location>
</feature>
<reference evidence="10 11" key="1">
    <citation type="journal article" date="2015" name="Nat. Commun.">
        <title>Lucilia cuprina genome unlocks parasitic fly biology to underpin future interventions.</title>
        <authorList>
            <person name="Anstead C.A."/>
            <person name="Korhonen P.K."/>
            <person name="Young N.D."/>
            <person name="Hall R.S."/>
            <person name="Jex A.R."/>
            <person name="Murali S.C."/>
            <person name="Hughes D.S."/>
            <person name="Lee S.F."/>
            <person name="Perry T."/>
            <person name="Stroehlein A.J."/>
            <person name="Ansell B.R."/>
            <person name="Breugelmans B."/>
            <person name="Hofmann A."/>
            <person name="Qu J."/>
            <person name="Dugan S."/>
            <person name="Lee S.L."/>
            <person name="Chao H."/>
            <person name="Dinh H."/>
            <person name="Han Y."/>
            <person name="Doddapaneni H.V."/>
            <person name="Worley K.C."/>
            <person name="Muzny D.M."/>
            <person name="Ioannidis P."/>
            <person name="Waterhouse R.M."/>
            <person name="Zdobnov E.M."/>
            <person name="James P.J."/>
            <person name="Bagnall N.H."/>
            <person name="Kotze A.C."/>
            <person name="Gibbs R.A."/>
            <person name="Richards S."/>
            <person name="Batterham P."/>
            <person name="Gasser R.B."/>
        </authorList>
    </citation>
    <scope>NUCLEOTIDE SEQUENCE [LARGE SCALE GENOMIC DNA]</scope>
    <source>
        <strain evidence="10 11">LS</strain>
        <tissue evidence="10">Full body</tissue>
    </source>
</reference>
<organism evidence="10 11">
    <name type="scientific">Lucilia cuprina</name>
    <name type="common">Green bottle fly</name>
    <name type="synonym">Australian sheep blowfly</name>
    <dbReference type="NCBI Taxonomy" id="7375"/>
    <lineage>
        <taxon>Eukaryota</taxon>
        <taxon>Metazoa</taxon>
        <taxon>Ecdysozoa</taxon>
        <taxon>Arthropoda</taxon>
        <taxon>Hexapoda</taxon>
        <taxon>Insecta</taxon>
        <taxon>Pterygota</taxon>
        <taxon>Neoptera</taxon>
        <taxon>Endopterygota</taxon>
        <taxon>Diptera</taxon>
        <taxon>Brachycera</taxon>
        <taxon>Muscomorpha</taxon>
        <taxon>Oestroidea</taxon>
        <taxon>Calliphoridae</taxon>
        <taxon>Luciliinae</taxon>
        <taxon>Lucilia</taxon>
    </lineage>
</organism>
<evidence type="ECO:0000256" key="2">
    <source>
        <dbReference type="ARBA" id="ARBA00004300"/>
    </source>
</evidence>
<dbReference type="Proteomes" id="UP000037069">
    <property type="component" value="Unassembled WGS sequence"/>
</dbReference>
<evidence type="ECO:0000313" key="11">
    <source>
        <dbReference type="Proteomes" id="UP000037069"/>
    </source>
</evidence>
<dbReference type="OrthoDB" id="6351660at2759"/>
<feature type="coiled-coil region" evidence="8">
    <location>
        <begin position="1657"/>
        <end position="1817"/>
    </location>
</feature>
<feature type="coiled-coil region" evidence="8">
    <location>
        <begin position="761"/>
        <end position="816"/>
    </location>
</feature>
<feature type="region of interest" description="Disordered" evidence="9">
    <location>
        <begin position="517"/>
        <end position="567"/>
    </location>
</feature>
<name>A0A0L0C088_LUCCU</name>
<proteinExistence type="predicted"/>
<evidence type="ECO:0000256" key="5">
    <source>
        <dbReference type="ARBA" id="ARBA00023054"/>
    </source>
</evidence>
<sequence length="2158" mass="249646">MDLPDVVSLRKFKDFSKQQKEELYETLLELSEAIEELPKKSIRKTLELTLAVLEYKGEQVRNLEEQLETKDKDSLESQYDRLMDENEKLKRMVANLEDDKIELKHKTKELTEEIFTLQKRLREAANADVSDKDSSDPLSELDKQETLLRNINTKNKHIKRLLREIESLQNQNIEQSKTILTLEKDLKHSKDTLLKLKADLTLLESEKKAHKEAMDDLNIEIKRLEGNITYLEDEREKSENDLKEFVEKLEKKALSWKKMLEEKDKQLKKYKSNKKEIISNEDSQKEEAETKEESEPSVEQEEISKLMHSLESRDKLIEQLEGKIKMMAEEMIASTKLMNKLSAEKEEERNPRKPRQCCKSVELALKASNQKCHELSEMLQKAEEESCLKAKQAMEAAKALTAYQKGEDGLMSALRKCSSLENKLQSRDKQIRALVMELNSMHEIAQENTLLRKRLNIPEDVVITAKNLQAKERSKEKMIEKLTLKLRASEEMRLQLKMEKSDLRKQLLQLQQNTNTPLSAEVEEEVSDVSKTPVKTSSKKSSKAKAEQYLTSSPSKEVGEVEDSSNSRETSLLVTACSQCQGNLRVELQDSNDHDLQAKYQEILQENEILRQGMLEILEKLREYDDCSDNITIDNEMLTRLIQTLKSSNSPFDTPKRIREQLALIKSREKALEELLLKQQQPQPEEREIAAEELNSIESMREDGEIRDIEDPALPMPEYLDTSTRPTTPNKSINISNIAEEEGTAEMLTHSPEPEISVPEKRQLQNELEELKIFKKYYEELKLHMNASEMEIMQTYAQLTEQIVTQEQELMRERKSYAYMREDFEHNLSALKQLEIENIKSQAQLKTELLKCQEEAEKLKQDLQNHKNLYAYTTEDYKSLQQALNENQMKLALLTEELLSGKQDVSMKIPELCMDYGIIREDLQLEFITQQEYEEQKQMVKDFEAQRLEMLRKNTQLESLLEIAQEQILSQQRLLNDITDNHVSLRHLVADLQSSTEEKLLMAKIQRDLDAAKMELNHIRNERDTLKLQFESAEQDLISRNQMIEDLNKSFQIERQNNNIKIRFLQKSLCCLKEKYAKFTPLVFLSNFVYAYQNFLKKSTHLSDDKINQTELLNGYIEEVIKAALKEYSLEMEDNQKVIKLVKTETQCRLYEDQLKQYEKKCSELEKELHDVKLKMAADAEHWHTIEALFGTGKAVEKSDNKSENNGKQMEQLTKEIGCNTDNIPIPAERKLSASKSRRASKEFVDKNMSPIPSPKKLNQQENSTQTEMESVAIIDISKVEARPEIEHKDNTLDSQIKETKQGTCKETTEAEIQTGGDLVSQDSKAIQTLEEVSKEKEEIEKMVKESVLKEALEKLKKTEESLLQAEQQIEVLQEELKTKPKTPPISEEQEKPSSSPEQPAQPSSLQADVIEKTILSFHTLLTEKDKSIGKMQDILQNEREQNHLNLNKLNTEIEGLKSTIVNLNFNIKTKDIEILELKTKMETLSVRRNSNEKLELAARGEENVDNSLNEMTDEKIEEMFEENTVPLVKATTADERDTTAPEKHEVEHNRDIPVNLLKQLKELKEKASYWESSFKLKEEEIQILKEKIKFLQDREKSTSITHNPEMEQLRSLIEEKDKHINELMDTLNNFHDDQQRYINDSSNYSADQIAKLANDLTRTEATNKIYQTQVEALRKQLNNLTQREKQARDLNQSLRNQLIKRPVVSIKTELNARVKSENLQKRVQQLELDLEDAKAEIQRQKVIIESKRARSANEVGLWEKQKRWQQNAEKFKSKLEETETLLEKTRSLLQSARNTINRLEKDKQILEAKLSRITQHNVQHSMKCCRTPSCPNLHHQTSSMGSGNGGKYTPSESPETYTGASSECSSPGRSSLPPHCSKAHFNNVALQNPHNDIIEALKARIEMQQRKILALELEGKGSNALTTEMEKLQEKLSSVEAQNIRLEAKNLQLQLDNDLLRQGDGTERLQKRIKHLEDYIIALKEERASAEARKELCKCSGIKLNTQMGQPAETTILSLRNLVEKLKAENKYLKDGRRSCESRASTETATTTTTTNDTARLQQMYSDSLEKISTLQTELKLQTKCPHCENKGRMLSMDMQAQDELKYVKEQLIKKSQLLQKAKVLLTRAAAKEKVLKEQLAMWKRKCSELQNVPVIDEISE</sequence>
<feature type="coiled-coil region" evidence="8">
    <location>
        <begin position="1895"/>
        <end position="1990"/>
    </location>
</feature>
<evidence type="ECO:0000256" key="9">
    <source>
        <dbReference type="SAM" id="MobiDB-lite"/>
    </source>
</evidence>
<dbReference type="EMBL" id="JRES01001077">
    <property type="protein sequence ID" value="KNC25698.1"/>
    <property type="molecule type" value="Genomic_DNA"/>
</dbReference>
<comment type="subcellular location">
    <subcellularLocation>
        <location evidence="1">Cytoplasm</location>
        <location evidence="1">Cytoskeleton</location>
        <location evidence="1">Cilium basal body</location>
    </subcellularLocation>
    <subcellularLocation>
        <location evidence="2">Cytoplasm</location>
        <location evidence="2">Cytoskeleton</location>
        <location evidence="2">Microtubule organizing center</location>
        <location evidence="2">Centrosome</location>
    </subcellularLocation>
</comment>
<evidence type="ECO:0000256" key="4">
    <source>
        <dbReference type="ARBA" id="ARBA00022794"/>
    </source>
</evidence>
<evidence type="ECO:0000256" key="6">
    <source>
        <dbReference type="ARBA" id="ARBA00023212"/>
    </source>
</evidence>
<feature type="coiled-coil region" evidence="8">
    <location>
        <begin position="72"/>
        <end position="127"/>
    </location>
</feature>
<dbReference type="GO" id="GO:1905349">
    <property type="term" value="P:ciliary transition zone assembly"/>
    <property type="evidence" value="ECO:0007669"/>
    <property type="project" value="TreeGrafter"/>
</dbReference>
<evidence type="ECO:0000256" key="1">
    <source>
        <dbReference type="ARBA" id="ARBA00004120"/>
    </source>
</evidence>
<dbReference type="OMA" id="RIEMQQR"/>
<dbReference type="STRING" id="7375.A0A0L0C088"/>
<feature type="coiled-coil region" evidence="8">
    <location>
        <begin position="933"/>
        <end position="1036"/>
    </location>
</feature>
<dbReference type="PANTHER" id="PTHR18879:SF20">
    <property type="entry name" value="CENTROSOMAL PROTEIN OF 290 KDA"/>
    <property type="match status" value="1"/>
</dbReference>
<evidence type="ECO:0000256" key="3">
    <source>
        <dbReference type="ARBA" id="ARBA00022490"/>
    </source>
</evidence>
<keyword evidence="7" id="KW-0966">Cell projection</keyword>
<evidence type="ECO:0008006" key="12">
    <source>
        <dbReference type="Google" id="ProtNLM"/>
    </source>
</evidence>